<feature type="transmembrane region" description="Helical" evidence="6">
    <location>
        <begin position="20"/>
        <end position="44"/>
    </location>
</feature>
<accession>A0A344UQL4</accession>
<proteinExistence type="predicted"/>
<feature type="transmembrane region" description="Helical" evidence="6">
    <location>
        <begin position="138"/>
        <end position="155"/>
    </location>
</feature>
<evidence type="ECO:0000256" key="5">
    <source>
        <dbReference type="SAM" id="MobiDB-lite"/>
    </source>
</evidence>
<dbReference type="GO" id="GO:0015179">
    <property type="term" value="F:L-amino acid transmembrane transporter activity"/>
    <property type="evidence" value="ECO:0007669"/>
    <property type="project" value="TreeGrafter"/>
</dbReference>
<dbReference type="OrthoDB" id="4568421at2"/>
<dbReference type="PANTHER" id="PTHR11785:SF512">
    <property type="entry name" value="SOBREMESA, ISOFORM B"/>
    <property type="match status" value="1"/>
</dbReference>
<evidence type="ECO:0000256" key="6">
    <source>
        <dbReference type="SAM" id="Phobius"/>
    </source>
</evidence>
<keyword evidence="8" id="KW-1185">Reference proteome</keyword>
<evidence type="ECO:0000256" key="4">
    <source>
        <dbReference type="ARBA" id="ARBA00023136"/>
    </source>
</evidence>
<organism evidence="7 8">
    <name type="scientific">Acidipropionibacterium virtanenii</name>
    <dbReference type="NCBI Taxonomy" id="2057246"/>
    <lineage>
        <taxon>Bacteria</taxon>
        <taxon>Bacillati</taxon>
        <taxon>Actinomycetota</taxon>
        <taxon>Actinomycetes</taxon>
        <taxon>Propionibacteriales</taxon>
        <taxon>Propionibacteriaceae</taxon>
        <taxon>Acidipropionibacterium</taxon>
    </lineage>
</organism>
<sequence>MTQVEKGTGGGAGFKKAIGLFSGISLICGMIIGSGIFYSGSFVLERTHMSYGLALICWFIGGLLALLGSLCFAELGAQYPETGGEVVYLRKAYHPSVGFSFGFTMLMAGMTASIAALCQALPMAVKSVLNLSDGQVKLIAYALIIALTAYNMMGVKVGAMVGNITMIAKLIPLVLIIVAGLFLGHQTPHMNLAPVVDGLPASPVAILSMIGFGTVSVFWAYEGWENLGTVAGEMKNPRKDLPKAMMISAAICTALYLLFNFAIFRVLPAGTISSAVASGDLYLGMQTAKVLFGAAGGVLVLVCMVVAIFSCLNAEILAFPRNYYAMAEEGHFFKIFTRVSPRTGVPTTAMIAQCIVVMILITMGNLEQLTSMTVFTTMIYNTLTIVSVIVSRRKYPTLERPFKAWGYPAIVFVNVAIYVALMVNTFVTDPFTAIVGALIPVVSFIVYFAYDKAKKHGGGDAGGGKDAVPASVSDGPAGDLDPV</sequence>
<evidence type="ECO:0000256" key="2">
    <source>
        <dbReference type="ARBA" id="ARBA00022692"/>
    </source>
</evidence>
<dbReference type="EMBL" id="CP025198">
    <property type="protein sequence ID" value="AXE37562.1"/>
    <property type="molecule type" value="Genomic_DNA"/>
</dbReference>
<reference evidence="7 8" key="1">
    <citation type="submission" date="2017-12" db="EMBL/GenBank/DDBJ databases">
        <title>The whole genome sequence of the Acidipropionibacterium virtanenii sp. nov. type strain JS278.</title>
        <authorList>
            <person name="Laine P."/>
            <person name="Deptula P."/>
            <person name="Varmanen P."/>
            <person name="Auvinen P."/>
        </authorList>
    </citation>
    <scope>NUCLEOTIDE SEQUENCE [LARGE SCALE GENOMIC DNA]</scope>
    <source>
        <strain evidence="7 8">JS278</strain>
    </source>
</reference>
<feature type="transmembrane region" description="Helical" evidence="6">
    <location>
        <begin position="430"/>
        <end position="450"/>
    </location>
</feature>
<evidence type="ECO:0000256" key="3">
    <source>
        <dbReference type="ARBA" id="ARBA00022989"/>
    </source>
</evidence>
<dbReference type="AlphaFoldDB" id="A0A344UQL4"/>
<feature type="transmembrane region" description="Helical" evidence="6">
    <location>
        <begin position="241"/>
        <end position="259"/>
    </location>
</feature>
<keyword evidence="3 6" id="KW-1133">Transmembrane helix</keyword>
<dbReference type="PIRSF" id="PIRSF006060">
    <property type="entry name" value="AA_transporter"/>
    <property type="match status" value="1"/>
</dbReference>
<feature type="transmembrane region" description="Helical" evidence="6">
    <location>
        <begin position="97"/>
        <end position="117"/>
    </location>
</feature>
<feature type="transmembrane region" description="Helical" evidence="6">
    <location>
        <begin position="204"/>
        <end position="221"/>
    </location>
</feature>
<comment type="subcellular location">
    <subcellularLocation>
        <location evidence="1">Membrane</location>
        <topology evidence="1">Multi-pass membrane protein</topology>
    </subcellularLocation>
</comment>
<dbReference type="RefSeq" id="WP_114043705.1">
    <property type="nucleotide sequence ID" value="NZ_CP025198.1"/>
</dbReference>
<feature type="region of interest" description="Disordered" evidence="5">
    <location>
        <begin position="457"/>
        <end position="483"/>
    </location>
</feature>
<dbReference type="Gene3D" id="1.20.1740.10">
    <property type="entry name" value="Amino acid/polyamine transporter I"/>
    <property type="match status" value="1"/>
</dbReference>
<evidence type="ECO:0000256" key="1">
    <source>
        <dbReference type="ARBA" id="ARBA00004141"/>
    </source>
</evidence>
<feature type="transmembrane region" description="Helical" evidence="6">
    <location>
        <begin position="51"/>
        <end position="77"/>
    </location>
</feature>
<gene>
    <name evidence="7" type="primary">steT</name>
    <name evidence="7" type="ORF">JS278_00365</name>
</gene>
<feature type="transmembrane region" description="Helical" evidence="6">
    <location>
        <begin position="161"/>
        <end position="183"/>
    </location>
</feature>
<dbReference type="PANTHER" id="PTHR11785">
    <property type="entry name" value="AMINO ACID TRANSPORTER"/>
    <property type="match status" value="1"/>
</dbReference>
<feature type="transmembrane region" description="Helical" evidence="6">
    <location>
        <begin position="369"/>
        <end position="390"/>
    </location>
</feature>
<feature type="transmembrane region" description="Helical" evidence="6">
    <location>
        <begin position="344"/>
        <end position="363"/>
    </location>
</feature>
<dbReference type="InterPro" id="IPR050598">
    <property type="entry name" value="AminoAcid_Transporter"/>
</dbReference>
<keyword evidence="4 6" id="KW-0472">Membrane</keyword>
<evidence type="ECO:0000313" key="7">
    <source>
        <dbReference type="EMBL" id="AXE37562.1"/>
    </source>
</evidence>
<dbReference type="Pfam" id="PF13520">
    <property type="entry name" value="AA_permease_2"/>
    <property type="match status" value="1"/>
</dbReference>
<feature type="transmembrane region" description="Helical" evidence="6">
    <location>
        <begin position="291"/>
        <end position="312"/>
    </location>
</feature>
<name>A0A344UQL4_9ACTN</name>
<dbReference type="InterPro" id="IPR002293">
    <property type="entry name" value="AA/rel_permease1"/>
</dbReference>
<keyword evidence="2 6" id="KW-0812">Transmembrane</keyword>
<protein>
    <submittedName>
        <fullName evidence="7">Serine/threonine exchanger SteT</fullName>
    </submittedName>
</protein>
<dbReference type="Proteomes" id="UP000251995">
    <property type="component" value="Chromosome"/>
</dbReference>
<dbReference type="GO" id="GO:0016020">
    <property type="term" value="C:membrane"/>
    <property type="evidence" value="ECO:0007669"/>
    <property type="project" value="UniProtKB-SubCell"/>
</dbReference>
<evidence type="ECO:0000313" key="8">
    <source>
        <dbReference type="Proteomes" id="UP000251995"/>
    </source>
</evidence>
<dbReference type="KEGG" id="acij:JS278_00365"/>
<feature type="transmembrane region" description="Helical" evidence="6">
    <location>
        <begin position="402"/>
        <end position="424"/>
    </location>
</feature>